<dbReference type="NCBIfam" id="TIGR00398">
    <property type="entry name" value="metG"/>
    <property type="match status" value="1"/>
</dbReference>
<comment type="caution">
    <text evidence="12">The sequence shown here is derived from an EMBL/GenBank/DDBJ whole genome shotgun (WGS) entry which is preliminary data.</text>
</comment>
<dbReference type="GO" id="GO:0006431">
    <property type="term" value="P:methionyl-tRNA aminoacylation"/>
    <property type="evidence" value="ECO:0007669"/>
    <property type="project" value="InterPro"/>
</dbReference>
<keyword evidence="4 10" id="KW-0547">Nucleotide-binding</keyword>
<dbReference type="Pfam" id="PF13302">
    <property type="entry name" value="Acetyltransf_3"/>
    <property type="match status" value="1"/>
</dbReference>
<sequence length="846" mass="96021">MRAFNLQSIQGLRQVQSRLSRQSCWIRPGCRVLQTPTSRWGSSKSSTTEKEKPYYATTPIFYVNAAPHIGHLYTMILTDVLKRWQVINGKEAYLCTGTDEHGMKIQQAASKEGISPKELCDNNSNKFRDLAQVANISHDYFIRTTDQEHKDVVQQFWLLLKARAPEGLGLYKGKHEGWYCVSDECFYPEDLVEPSVVPQTGRKIMASTETGNEVEWIAEHTWFFPLSKYKDKLLCFYDENPDWIQPAHRMNEVRNWVENHLEDLSVTRPTSRLNWGIRDPDDPSSTIYVWVDALVNYLTKAGFGTKWHVDDADTGIWPADVHVVGKDIIRFHAVYWPALLMAAGLPLPKKILCHNHWTMSNRKMSKSLGNVVNPFSAVQKWDLDPLRYFLMRNGSLKGDMSYSNESIMVIYEKELQANIGNLFNRISRNKNFSWSTLGAVQAARNGEFDNIESVVSRGADNADFLSLESTLKDAPTAIRRDMDEINLSNALRGVFELLREANRFISDTEPWKMTKNEDPNAKICINWVIYGCAEAVRIAGILLQPVMPTKAEELLDNLGVKPERRTIEFARKGADLEYGTPPLTTNNTKPNSFQSLFPPVAAVDLPDTPIDAPKGKGKVKNRLGRVAAISTSKALLVPYEAHHVRQYHAWMQDPDIQEATASEPMSLEEEYENQQSWRTSSDKLTFIVCAPVTQDVSLVKASTADADDLMRGDINFFLYPFESDDEDDTSGTQDWVTGEVDVMIASPSHRGQGLGQAAVCALLVYIRKHIDGVLAEYGAKELKGLMVKIKEGNKGSRALFEKLGFVQKGEVNYFGEVLMTIEWDEVLKRDWWRGAEEEFREVKYEL</sequence>
<evidence type="ECO:0000256" key="6">
    <source>
        <dbReference type="ARBA" id="ARBA00022917"/>
    </source>
</evidence>
<evidence type="ECO:0000313" key="12">
    <source>
        <dbReference type="EMBL" id="KPA45898.1"/>
    </source>
</evidence>
<dbReference type="InterPro" id="IPR033911">
    <property type="entry name" value="MetRS_core"/>
</dbReference>
<proteinExistence type="inferred from homology"/>
<evidence type="ECO:0000256" key="7">
    <source>
        <dbReference type="ARBA" id="ARBA00023146"/>
    </source>
</evidence>
<dbReference type="CDD" id="cd07957">
    <property type="entry name" value="Anticodon_Ia_Met"/>
    <property type="match status" value="1"/>
</dbReference>
<dbReference type="EC" id="6.1.1.10" evidence="2"/>
<dbReference type="FunFam" id="2.170.220.10:FF:000001">
    <property type="entry name" value="methionine--tRNA ligase, mitochondrial"/>
    <property type="match status" value="1"/>
</dbReference>
<keyword evidence="5 10" id="KW-0067">ATP-binding</keyword>
<reference evidence="12 13" key="1">
    <citation type="submission" date="2015-04" db="EMBL/GenBank/DDBJ databases">
        <title>The draft genome sequence of Fusarium langsethiae, a T-2/HT-2 mycotoxin producer.</title>
        <authorList>
            <person name="Lysoe E."/>
            <person name="Divon H.H."/>
            <person name="Terzi V."/>
            <person name="Orru L."/>
            <person name="Lamontanara A."/>
            <person name="Kolseth A.-K."/>
            <person name="Frandsen R.J."/>
            <person name="Nielsen K."/>
            <person name="Thrane U."/>
        </authorList>
    </citation>
    <scope>NUCLEOTIDE SEQUENCE [LARGE SCALE GENOMIC DNA]</scope>
    <source>
        <strain evidence="12 13">Fl201059</strain>
    </source>
</reference>
<dbReference type="SUPFAM" id="SSF52374">
    <property type="entry name" value="Nucleotidylyl transferase"/>
    <property type="match status" value="1"/>
</dbReference>
<comment type="catalytic activity">
    <reaction evidence="8">
        <text>tRNA(Met) + L-methionine + ATP = L-methionyl-tRNA(Met) + AMP + diphosphate</text>
        <dbReference type="Rhea" id="RHEA:13481"/>
        <dbReference type="Rhea" id="RHEA-COMP:9667"/>
        <dbReference type="Rhea" id="RHEA-COMP:9698"/>
        <dbReference type="ChEBI" id="CHEBI:30616"/>
        <dbReference type="ChEBI" id="CHEBI:33019"/>
        <dbReference type="ChEBI" id="CHEBI:57844"/>
        <dbReference type="ChEBI" id="CHEBI:78442"/>
        <dbReference type="ChEBI" id="CHEBI:78530"/>
        <dbReference type="ChEBI" id="CHEBI:456215"/>
        <dbReference type="EC" id="6.1.1.10"/>
    </reaction>
</comment>
<dbReference type="Pfam" id="PF09334">
    <property type="entry name" value="tRNA-synt_1g"/>
    <property type="match status" value="1"/>
</dbReference>
<evidence type="ECO:0000256" key="4">
    <source>
        <dbReference type="ARBA" id="ARBA00022741"/>
    </source>
</evidence>
<dbReference type="CDD" id="cd00814">
    <property type="entry name" value="MetRS_core"/>
    <property type="match status" value="1"/>
</dbReference>
<evidence type="ECO:0000256" key="9">
    <source>
        <dbReference type="ARBA" id="ARBA00068817"/>
    </source>
</evidence>
<evidence type="ECO:0000259" key="11">
    <source>
        <dbReference type="PROSITE" id="PS51186"/>
    </source>
</evidence>
<dbReference type="GO" id="GO:0005524">
    <property type="term" value="F:ATP binding"/>
    <property type="evidence" value="ECO:0007669"/>
    <property type="project" value="UniProtKB-KW"/>
</dbReference>
<dbReference type="InterPro" id="IPR015413">
    <property type="entry name" value="Methionyl/Leucyl_tRNA_Synth"/>
</dbReference>
<dbReference type="InterPro" id="IPR014758">
    <property type="entry name" value="Met-tRNA_synth"/>
</dbReference>
<dbReference type="PANTHER" id="PTHR43326:SF1">
    <property type="entry name" value="METHIONINE--TRNA LIGASE, MITOCHONDRIAL"/>
    <property type="match status" value="1"/>
</dbReference>
<dbReference type="InterPro" id="IPR041872">
    <property type="entry name" value="Anticodon_Met"/>
</dbReference>
<keyword evidence="13" id="KW-1185">Reference proteome</keyword>
<dbReference type="Proteomes" id="UP000037904">
    <property type="component" value="Unassembled WGS sequence"/>
</dbReference>
<dbReference type="OrthoDB" id="24670at2759"/>
<dbReference type="InterPro" id="IPR016181">
    <property type="entry name" value="Acyl_CoA_acyltransferase"/>
</dbReference>
<dbReference type="EMBL" id="JXCE01000009">
    <property type="protein sequence ID" value="KPA45898.1"/>
    <property type="molecule type" value="Genomic_DNA"/>
</dbReference>
<comment type="similarity">
    <text evidence="1 10">Belongs to the class-I aminoacyl-tRNA synthetase family.</text>
</comment>
<dbReference type="AlphaFoldDB" id="A0A0M9F4F2"/>
<evidence type="ECO:0000256" key="8">
    <source>
        <dbReference type="ARBA" id="ARBA00047364"/>
    </source>
</evidence>
<protein>
    <recommendedName>
        <fullName evidence="9">Probable methionine--tRNA ligase, mitochondrial</fullName>
        <ecNumber evidence="2">6.1.1.10</ecNumber>
    </recommendedName>
</protein>
<dbReference type="SUPFAM" id="SSF55729">
    <property type="entry name" value="Acyl-CoA N-acyltransferases (Nat)"/>
    <property type="match status" value="1"/>
</dbReference>
<gene>
    <name evidence="12" type="ORF">FLAG1_01218</name>
</gene>
<evidence type="ECO:0000256" key="10">
    <source>
        <dbReference type="RuleBase" id="RU363039"/>
    </source>
</evidence>
<dbReference type="GO" id="GO:0005739">
    <property type="term" value="C:mitochondrion"/>
    <property type="evidence" value="ECO:0007669"/>
    <property type="project" value="UniProtKB-ARBA"/>
</dbReference>
<evidence type="ECO:0000256" key="5">
    <source>
        <dbReference type="ARBA" id="ARBA00022840"/>
    </source>
</evidence>
<dbReference type="InterPro" id="IPR023457">
    <property type="entry name" value="Met-tRNA_synth_2"/>
</dbReference>
<dbReference type="SUPFAM" id="SSF47323">
    <property type="entry name" value="Anticodon-binding domain of a subclass of class I aminoacyl-tRNA synthetases"/>
    <property type="match status" value="1"/>
</dbReference>
<dbReference type="GO" id="GO:0016747">
    <property type="term" value="F:acyltransferase activity, transferring groups other than amino-acyl groups"/>
    <property type="evidence" value="ECO:0007669"/>
    <property type="project" value="InterPro"/>
</dbReference>
<name>A0A0M9F4F2_FUSLA</name>
<keyword evidence="6 10" id="KW-0648">Protein biosynthesis</keyword>
<keyword evidence="3 10" id="KW-0436">Ligase</keyword>
<dbReference type="PRINTS" id="PR01041">
    <property type="entry name" value="TRNASYNTHMET"/>
</dbReference>
<evidence type="ECO:0000256" key="3">
    <source>
        <dbReference type="ARBA" id="ARBA00022598"/>
    </source>
</evidence>
<dbReference type="GO" id="GO:0004825">
    <property type="term" value="F:methionine-tRNA ligase activity"/>
    <property type="evidence" value="ECO:0007669"/>
    <property type="project" value="UniProtKB-EC"/>
</dbReference>
<dbReference type="Gene3D" id="1.10.730.10">
    <property type="entry name" value="Isoleucyl-tRNA Synthetase, Domain 1"/>
    <property type="match status" value="1"/>
</dbReference>
<dbReference type="InterPro" id="IPR000182">
    <property type="entry name" value="GNAT_dom"/>
</dbReference>
<evidence type="ECO:0000256" key="2">
    <source>
        <dbReference type="ARBA" id="ARBA00012838"/>
    </source>
</evidence>
<feature type="domain" description="N-acetyltransferase" evidence="11">
    <location>
        <begin position="654"/>
        <end position="824"/>
    </location>
</feature>
<keyword evidence="7 10" id="KW-0030">Aminoacyl-tRNA synthetase</keyword>
<evidence type="ECO:0000256" key="1">
    <source>
        <dbReference type="ARBA" id="ARBA00005594"/>
    </source>
</evidence>
<dbReference type="PROSITE" id="PS51186">
    <property type="entry name" value="GNAT"/>
    <property type="match status" value="1"/>
</dbReference>
<dbReference type="Gene3D" id="3.40.630.30">
    <property type="match status" value="1"/>
</dbReference>
<dbReference type="PANTHER" id="PTHR43326">
    <property type="entry name" value="METHIONYL-TRNA SYNTHETASE"/>
    <property type="match status" value="1"/>
</dbReference>
<dbReference type="Gene3D" id="3.40.50.620">
    <property type="entry name" value="HUPs"/>
    <property type="match status" value="1"/>
</dbReference>
<dbReference type="InterPro" id="IPR014729">
    <property type="entry name" value="Rossmann-like_a/b/a_fold"/>
</dbReference>
<dbReference type="Gene3D" id="2.170.220.10">
    <property type="match status" value="1"/>
</dbReference>
<dbReference type="InterPro" id="IPR009080">
    <property type="entry name" value="tRNAsynth_Ia_anticodon-bd"/>
</dbReference>
<organism evidence="12 13">
    <name type="scientific">Fusarium langsethiae</name>
    <dbReference type="NCBI Taxonomy" id="179993"/>
    <lineage>
        <taxon>Eukaryota</taxon>
        <taxon>Fungi</taxon>
        <taxon>Dikarya</taxon>
        <taxon>Ascomycota</taxon>
        <taxon>Pezizomycotina</taxon>
        <taxon>Sordariomycetes</taxon>
        <taxon>Hypocreomycetidae</taxon>
        <taxon>Hypocreales</taxon>
        <taxon>Nectriaceae</taxon>
        <taxon>Fusarium</taxon>
    </lineage>
</organism>
<evidence type="ECO:0000313" key="13">
    <source>
        <dbReference type="Proteomes" id="UP000037904"/>
    </source>
</evidence>
<accession>A0A0M9F4F2</accession>